<dbReference type="SUPFAM" id="SSF56317">
    <property type="entry name" value="Carbon-nitrogen hydrolase"/>
    <property type="match status" value="1"/>
</dbReference>
<proteinExistence type="inferred from homology"/>
<feature type="transmembrane region" description="Helical" evidence="9">
    <location>
        <begin position="116"/>
        <end position="141"/>
    </location>
</feature>
<feature type="transmembrane region" description="Helical" evidence="9">
    <location>
        <begin position="467"/>
        <end position="485"/>
    </location>
</feature>
<dbReference type="HAMAP" id="MF_01148">
    <property type="entry name" value="Lnt"/>
    <property type="match status" value="1"/>
</dbReference>
<dbReference type="eggNOG" id="COG0815">
    <property type="taxonomic scope" value="Bacteria"/>
</dbReference>
<comment type="caution">
    <text evidence="11">The sequence shown here is derived from an EMBL/GenBank/DDBJ whole genome shotgun (WGS) entry which is preliminary data.</text>
</comment>
<feature type="domain" description="CN hydrolase" evidence="10">
    <location>
        <begin position="220"/>
        <end position="457"/>
    </location>
</feature>
<dbReference type="OrthoDB" id="9804277at2"/>
<dbReference type="GO" id="GO:0016410">
    <property type="term" value="F:N-acyltransferase activity"/>
    <property type="evidence" value="ECO:0007669"/>
    <property type="project" value="UniProtKB-UniRule"/>
</dbReference>
<dbReference type="GeneID" id="86992030"/>
<keyword evidence="6 9" id="KW-1133">Transmembrane helix</keyword>
<keyword evidence="8 9" id="KW-0012">Acyltransferase</keyword>
<dbReference type="Gene3D" id="3.60.110.10">
    <property type="entry name" value="Carbon-nitrogen hydrolase"/>
    <property type="match status" value="1"/>
</dbReference>
<sequence length="490" mass="54253">MKHDKIVALLAGAATSFSFAPYELWWLAILAPAFWLAITLDKTPEQAFRRGWLFGVGLMTPGLYWVHHSMSAYADTPYAIAVAVALLLALTMALYYGLAGHLSARWTLSHSSRARLLMMVALFGLGEWLRSWLFSGFPWLLLGYSQIDTPLGAYAPVGGVWLVSLLTMVCAALLVSMTRPGVTPRSISILLLLAIGAGGYQLSGVQWTHKKGDPIRVSMIQGNIPQDEKWLPENRLPTLAFYSDTTLELLDSELVIWPESAIPDFLFSVERELIEPLNAKLVESSTTLVTGVLTYPAEATYYNTILATGRERHFYHKRHLVPFGEYFPLGWLWKGWISGLATMGEDFSEGQAQRPLMQVGSHLAGVSICYEIIFPEEVRESLPDADFLINLSNDGWFGTTSGPLQHYQMARMRSLENGRMTLRSTNTGVTAVIGLDGQTIKQLPQFTRGVLTAEVQPYQGMTPYSRFGIYPAAALVLLLLLAARLSGRGN</sequence>
<comment type="similarity">
    <text evidence="2 9">Belongs to the CN hydrolase family. Apolipoprotein N-acyltransferase subfamily.</text>
</comment>
<dbReference type="AlphaFoldDB" id="A0A0B0HER2"/>
<evidence type="ECO:0000313" key="11">
    <source>
        <dbReference type="EMBL" id="KHF26364.1"/>
    </source>
</evidence>
<dbReference type="InterPro" id="IPR045378">
    <property type="entry name" value="LNT_N"/>
</dbReference>
<feature type="transmembrane region" description="Helical" evidence="9">
    <location>
        <begin position="78"/>
        <end position="96"/>
    </location>
</feature>
<dbReference type="EMBL" id="JRAA01000001">
    <property type="protein sequence ID" value="KHF26364.1"/>
    <property type="molecule type" value="Genomic_DNA"/>
</dbReference>
<evidence type="ECO:0000313" key="13">
    <source>
        <dbReference type="Proteomes" id="UP000030856"/>
    </source>
</evidence>
<name>A0A0B0HER2_SOVGS</name>
<dbReference type="PANTHER" id="PTHR38686">
    <property type="entry name" value="APOLIPOPROTEIN N-ACYLTRANSFERASE"/>
    <property type="match status" value="1"/>
</dbReference>
<evidence type="ECO:0000256" key="7">
    <source>
        <dbReference type="ARBA" id="ARBA00023136"/>
    </source>
</evidence>
<dbReference type="InterPro" id="IPR036526">
    <property type="entry name" value="C-N_Hydrolase_sf"/>
</dbReference>
<accession>A0A0B0HER2</accession>
<comment type="pathway">
    <text evidence="9">Protein modification; lipoprotein biosynthesis (N-acyl transfer).</text>
</comment>
<keyword evidence="13" id="KW-1185">Reference proteome</keyword>
<dbReference type="PROSITE" id="PS50263">
    <property type="entry name" value="CN_HYDROLASE"/>
    <property type="match status" value="1"/>
</dbReference>
<feature type="transmembrane region" description="Helical" evidence="9">
    <location>
        <begin position="24"/>
        <end position="40"/>
    </location>
</feature>
<gene>
    <name evidence="9" type="primary">lnt</name>
    <name evidence="12" type="ORF">BOV88_04735</name>
    <name evidence="11" type="ORF">JV46_22300</name>
</gene>
<dbReference type="InterPro" id="IPR004563">
    <property type="entry name" value="Apolipo_AcylTrfase"/>
</dbReference>
<dbReference type="GO" id="GO:0042158">
    <property type="term" value="P:lipoprotein biosynthetic process"/>
    <property type="evidence" value="ECO:0007669"/>
    <property type="project" value="UniProtKB-UniRule"/>
</dbReference>
<keyword evidence="5 9" id="KW-0812">Transmembrane</keyword>
<comment type="function">
    <text evidence="9">Catalyzes the phospholipid dependent N-acylation of the N-terminal cysteine of apolipoprotein, the last step in lipoprotein maturation.</text>
</comment>
<reference evidence="12 14" key="2">
    <citation type="submission" date="2016-11" db="EMBL/GenBank/DDBJ databases">
        <title>Mixed transmission modes and dynamic genome evolution in an obligate animal-bacterial symbiosis.</title>
        <authorList>
            <person name="Russell S.L."/>
            <person name="Corbett-Detig R.B."/>
            <person name="Cavanaugh C.M."/>
        </authorList>
    </citation>
    <scope>NUCLEOTIDE SEQUENCE [LARGE SCALE GENOMIC DNA]</scope>
    <source>
        <strain evidence="12">MA-KB16</strain>
    </source>
</reference>
<dbReference type="GO" id="GO:0005886">
    <property type="term" value="C:plasma membrane"/>
    <property type="evidence" value="ECO:0007669"/>
    <property type="project" value="UniProtKB-SubCell"/>
</dbReference>
<comment type="subcellular location">
    <subcellularLocation>
        <location evidence="1 9">Cell membrane</location>
        <topology evidence="1 9">Multi-pass membrane protein</topology>
    </subcellularLocation>
</comment>
<feature type="transmembrane region" description="Helical" evidence="9">
    <location>
        <begin position="187"/>
        <end position="207"/>
    </location>
</feature>
<dbReference type="PATRIC" id="fig|2340.3.peg.875"/>
<evidence type="ECO:0000256" key="3">
    <source>
        <dbReference type="ARBA" id="ARBA00022475"/>
    </source>
</evidence>
<dbReference type="STRING" id="2340.JV46_22300"/>
<feature type="transmembrane region" description="Helical" evidence="9">
    <location>
        <begin position="153"/>
        <end position="175"/>
    </location>
</feature>
<keyword evidence="11" id="KW-0449">Lipoprotein</keyword>
<evidence type="ECO:0000256" key="4">
    <source>
        <dbReference type="ARBA" id="ARBA00022679"/>
    </source>
</evidence>
<keyword evidence="3 9" id="KW-1003">Cell membrane</keyword>
<dbReference type="CDD" id="cd07571">
    <property type="entry name" value="ALP_N-acyl_transferase"/>
    <property type="match status" value="1"/>
</dbReference>
<dbReference type="Proteomes" id="UP000190962">
    <property type="component" value="Unassembled WGS sequence"/>
</dbReference>
<evidence type="ECO:0000256" key="5">
    <source>
        <dbReference type="ARBA" id="ARBA00022692"/>
    </source>
</evidence>
<dbReference type="RefSeq" id="WP_043116129.1">
    <property type="nucleotide sequence ID" value="NZ_JRAA01000001.1"/>
</dbReference>
<evidence type="ECO:0000259" key="10">
    <source>
        <dbReference type="PROSITE" id="PS50263"/>
    </source>
</evidence>
<reference evidence="11 13" key="1">
    <citation type="journal article" date="2014" name="BMC Genomics">
        <title>The genome of the intracellular bacterium of the coastal bivalve, Solemya velum: a blueprint for thriving in and out of symbiosis.</title>
        <authorList>
            <person name="Dmytrenko O."/>
            <person name="Russell S.L."/>
            <person name="Loo W.T."/>
            <person name="Fontanez K.M."/>
            <person name="Liao L."/>
            <person name="Roeselers G."/>
            <person name="Sharma R."/>
            <person name="Stewart F.J."/>
            <person name="Newton I.L."/>
            <person name="Woyke T."/>
            <person name="Wu D."/>
            <person name="Lang J.M."/>
            <person name="Eisen J.A."/>
            <person name="Cavanaugh C.M."/>
        </authorList>
    </citation>
    <scope>NUCLEOTIDE SEQUENCE [LARGE SCALE GENOMIC DNA]</scope>
    <source>
        <strain evidence="11 13">WH</strain>
    </source>
</reference>
<evidence type="ECO:0000256" key="9">
    <source>
        <dbReference type="HAMAP-Rule" id="MF_01148"/>
    </source>
</evidence>
<dbReference type="EC" id="2.3.1.269" evidence="9"/>
<evidence type="ECO:0000256" key="1">
    <source>
        <dbReference type="ARBA" id="ARBA00004651"/>
    </source>
</evidence>
<evidence type="ECO:0000313" key="14">
    <source>
        <dbReference type="Proteomes" id="UP000190962"/>
    </source>
</evidence>
<keyword evidence="7 9" id="KW-0472">Membrane</keyword>
<dbReference type="Proteomes" id="UP000030856">
    <property type="component" value="Unassembled WGS sequence"/>
</dbReference>
<evidence type="ECO:0000313" key="12">
    <source>
        <dbReference type="EMBL" id="OOY35549.1"/>
    </source>
</evidence>
<feature type="transmembrane region" description="Helical" evidence="9">
    <location>
        <begin position="47"/>
        <end position="66"/>
    </location>
</feature>
<comment type="catalytic activity">
    <reaction evidence="9">
        <text>N-terminal S-1,2-diacyl-sn-glyceryl-L-cysteinyl-[lipoprotein] + a glycerophospholipid = N-acyl-S-1,2-diacyl-sn-glyceryl-L-cysteinyl-[lipoprotein] + a 2-acyl-sn-glycero-3-phospholipid + H(+)</text>
        <dbReference type="Rhea" id="RHEA:48228"/>
        <dbReference type="Rhea" id="RHEA-COMP:14681"/>
        <dbReference type="Rhea" id="RHEA-COMP:14684"/>
        <dbReference type="ChEBI" id="CHEBI:15378"/>
        <dbReference type="ChEBI" id="CHEBI:136912"/>
        <dbReference type="ChEBI" id="CHEBI:140656"/>
        <dbReference type="ChEBI" id="CHEBI:140657"/>
        <dbReference type="ChEBI" id="CHEBI:140660"/>
        <dbReference type="EC" id="2.3.1.269"/>
    </reaction>
</comment>
<dbReference type="PANTHER" id="PTHR38686:SF1">
    <property type="entry name" value="APOLIPOPROTEIN N-ACYLTRANSFERASE"/>
    <property type="match status" value="1"/>
</dbReference>
<organism evidence="11 13">
    <name type="scientific">Solemya velum gill symbiont</name>
    <dbReference type="NCBI Taxonomy" id="2340"/>
    <lineage>
        <taxon>Bacteria</taxon>
        <taxon>Pseudomonadati</taxon>
        <taxon>Pseudomonadota</taxon>
        <taxon>Gammaproteobacteria</taxon>
        <taxon>sulfur-oxidizing symbionts</taxon>
    </lineage>
</organism>
<protein>
    <recommendedName>
        <fullName evidence="9">Apolipoprotein N-acyltransferase</fullName>
        <shortName evidence="9">ALP N-acyltransferase</shortName>
        <ecNumber evidence="9">2.3.1.269</ecNumber>
    </recommendedName>
</protein>
<dbReference type="InterPro" id="IPR003010">
    <property type="entry name" value="C-N_Hydrolase"/>
</dbReference>
<evidence type="ECO:0000256" key="8">
    <source>
        <dbReference type="ARBA" id="ARBA00023315"/>
    </source>
</evidence>
<dbReference type="Pfam" id="PF00795">
    <property type="entry name" value="CN_hydrolase"/>
    <property type="match status" value="1"/>
</dbReference>
<dbReference type="UniPathway" id="UPA00666"/>
<dbReference type="Pfam" id="PF20154">
    <property type="entry name" value="LNT_N"/>
    <property type="match status" value="1"/>
</dbReference>
<dbReference type="EMBL" id="MPNX01000004">
    <property type="protein sequence ID" value="OOY35549.1"/>
    <property type="molecule type" value="Genomic_DNA"/>
</dbReference>
<keyword evidence="4 9" id="KW-0808">Transferase</keyword>
<evidence type="ECO:0000256" key="6">
    <source>
        <dbReference type="ARBA" id="ARBA00022989"/>
    </source>
</evidence>
<evidence type="ECO:0000256" key="2">
    <source>
        <dbReference type="ARBA" id="ARBA00010065"/>
    </source>
</evidence>
<dbReference type="NCBIfam" id="TIGR00546">
    <property type="entry name" value="lnt"/>
    <property type="match status" value="1"/>
</dbReference>